<evidence type="ECO:0000256" key="1">
    <source>
        <dbReference type="ARBA" id="ARBA00004141"/>
    </source>
</evidence>
<reference evidence="9" key="1">
    <citation type="journal article" date="2020" name="mSystems">
        <title>Genome- and Community-Level Interaction Insights into Carbon Utilization and Element Cycling Functions of Hydrothermarchaeota in Hydrothermal Sediment.</title>
        <authorList>
            <person name="Zhou Z."/>
            <person name="Liu Y."/>
            <person name="Xu W."/>
            <person name="Pan J."/>
            <person name="Luo Z.H."/>
            <person name="Li M."/>
        </authorList>
    </citation>
    <scope>NUCLEOTIDE SEQUENCE [LARGE SCALE GENOMIC DNA]</scope>
    <source>
        <strain evidence="9">HyVt-577</strain>
    </source>
</reference>
<feature type="transmembrane region" description="Helical" evidence="7">
    <location>
        <begin position="144"/>
        <end position="168"/>
    </location>
</feature>
<evidence type="ECO:0000256" key="7">
    <source>
        <dbReference type="SAM" id="Phobius"/>
    </source>
</evidence>
<dbReference type="GO" id="GO:0016020">
    <property type="term" value="C:membrane"/>
    <property type="evidence" value="ECO:0007669"/>
    <property type="project" value="UniProtKB-SubCell"/>
</dbReference>
<name>A0A7V4WVH4_CALAY</name>
<accession>A0A7V4WVH4</accession>
<dbReference type="PANTHER" id="PTHR30576:SF0">
    <property type="entry name" value="UNDECAPRENYL-PHOSPHATE N-ACETYLGALACTOSAMINYL 1-PHOSPHATE TRANSFERASE-RELATED"/>
    <property type="match status" value="1"/>
</dbReference>
<keyword evidence="3 9" id="KW-0808">Transferase</keyword>
<dbReference type="Proteomes" id="UP000885779">
    <property type="component" value="Unassembled WGS sequence"/>
</dbReference>
<dbReference type="EMBL" id="DRQG01000105">
    <property type="protein sequence ID" value="HGY56240.1"/>
    <property type="molecule type" value="Genomic_DNA"/>
</dbReference>
<dbReference type="NCBIfam" id="TIGR03025">
    <property type="entry name" value="EPS_sugtrans"/>
    <property type="match status" value="1"/>
</dbReference>
<proteinExistence type="inferred from homology"/>
<dbReference type="AlphaFoldDB" id="A0A7V4WVH4"/>
<dbReference type="Pfam" id="PF02397">
    <property type="entry name" value="Bac_transf"/>
    <property type="match status" value="1"/>
</dbReference>
<gene>
    <name evidence="9" type="ORF">ENK44_11085</name>
</gene>
<feature type="domain" description="Bacterial sugar transferase" evidence="8">
    <location>
        <begin position="142"/>
        <end position="326"/>
    </location>
</feature>
<evidence type="ECO:0000256" key="2">
    <source>
        <dbReference type="ARBA" id="ARBA00006464"/>
    </source>
</evidence>
<dbReference type="Gene3D" id="3.40.50.720">
    <property type="entry name" value="NAD(P)-binding Rossmann-like Domain"/>
    <property type="match status" value="1"/>
</dbReference>
<dbReference type="GO" id="GO:0016780">
    <property type="term" value="F:phosphotransferase activity, for other substituted phosphate groups"/>
    <property type="evidence" value="ECO:0007669"/>
    <property type="project" value="TreeGrafter"/>
</dbReference>
<organism evidence="9">
    <name type="scientific">Caldithrix abyssi</name>
    <dbReference type="NCBI Taxonomy" id="187145"/>
    <lineage>
        <taxon>Bacteria</taxon>
        <taxon>Pseudomonadati</taxon>
        <taxon>Calditrichota</taxon>
        <taxon>Calditrichia</taxon>
        <taxon>Calditrichales</taxon>
        <taxon>Calditrichaceae</taxon>
        <taxon>Caldithrix</taxon>
    </lineage>
</organism>
<dbReference type="InterPro" id="IPR017475">
    <property type="entry name" value="EPS_sugar_tfrase"/>
</dbReference>
<dbReference type="Pfam" id="PF13727">
    <property type="entry name" value="CoA_binding_3"/>
    <property type="match status" value="1"/>
</dbReference>
<keyword evidence="6 7" id="KW-0472">Membrane</keyword>
<dbReference type="InterPro" id="IPR003362">
    <property type="entry name" value="Bact_transf"/>
</dbReference>
<comment type="subcellular location">
    <subcellularLocation>
        <location evidence="1">Membrane</location>
        <topology evidence="1">Multi-pass membrane protein</topology>
    </subcellularLocation>
</comment>
<keyword evidence="5 7" id="KW-1133">Transmembrane helix</keyword>
<evidence type="ECO:0000256" key="6">
    <source>
        <dbReference type="ARBA" id="ARBA00023136"/>
    </source>
</evidence>
<sequence>MEKRLLAQVDIIEQKKYKSALIVGWNVEAANLYDKLLSIPALGYDVRGFVRPSGVKEKSHYKNVPIVGDISNLKEQIEKLNIEEVLIVLSPPEKQYLSSIISICQQSGVNYRIVSDTYDEEYAHIIRDVIRDVWSTKDFGIRRIIDLIGSIILMILLFPLFVIVAIAIKLESKGPVFYSQKRYGKNGRIFAVHKFRSMVHDAEKRSGPVWAQKKDPRVTKVGRFMRKTRIDELPQLINILKGDMSFIGPRPERPFFAETFKKQIPFYMNRLQVKPGVTGLAQVTVGYDETIEDVKEKVKKDLEYIQHANSLKMNLKILGKTVITVLAAEGQ</sequence>
<evidence type="ECO:0000313" key="9">
    <source>
        <dbReference type="EMBL" id="HGY56240.1"/>
    </source>
</evidence>
<evidence type="ECO:0000256" key="3">
    <source>
        <dbReference type="ARBA" id="ARBA00022679"/>
    </source>
</evidence>
<evidence type="ECO:0000256" key="4">
    <source>
        <dbReference type="ARBA" id="ARBA00022692"/>
    </source>
</evidence>
<comment type="caution">
    <text evidence="9">The sequence shown here is derived from an EMBL/GenBank/DDBJ whole genome shotgun (WGS) entry which is preliminary data.</text>
</comment>
<keyword evidence="4 7" id="KW-0812">Transmembrane</keyword>
<protein>
    <submittedName>
        <fullName evidence="9">Sugar transferase</fullName>
    </submittedName>
</protein>
<evidence type="ECO:0000259" key="8">
    <source>
        <dbReference type="Pfam" id="PF02397"/>
    </source>
</evidence>
<comment type="similarity">
    <text evidence="2">Belongs to the bacterial sugar transferase family.</text>
</comment>
<evidence type="ECO:0000256" key="5">
    <source>
        <dbReference type="ARBA" id="ARBA00022989"/>
    </source>
</evidence>
<dbReference type="PANTHER" id="PTHR30576">
    <property type="entry name" value="COLANIC BIOSYNTHESIS UDP-GLUCOSE LIPID CARRIER TRANSFERASE"/>
    <property type="match status" value="1"/>
</dbReference>